<protein>
    <submittedName>
        <fullName evidence="8">Uncharacterized protein</fullName>
    </submittedName>
</protein>
<evidence type="ECO:0000256" key="4">
    <source>
        <dbReference type="ARBA" id="ARBA00023242"/>
    </source>
</evidence>
<dbReference type="InterPro" id="IPR034891">
    <property type="entry name" value="PB1_NLP"/>
</dbReference>
<name>A0AAD6ENE1_9POAL</name>
<organism evidence="8 9">
    <name type="scientific">Rhynchospora tenuis</name>
    <dbReference type="NCBI Taxonomy" id="198213"/>
    <lineage>
        <taxon>Eukaryota</taxon>
        <taxon>Viridiplantae</taxon>
        <taxon>Streptophyta</taxon>
        <taxon>Embryophyta</taxon>
        <taxon>Tracheophyta</taxon>
        <taxon>Spermatophyta</taxon>
        <taxon>Magnoliopsida</taxon>
        <taxon>Liliopsida</taxon>
        <taxon>Poales</taxon>
        <taxon>Cyperaceae</taxon>
        <taxon>Cyperoideae</taxon>
        <taxon>Rhynchosporeae</taxon>
        <taxon>Rhynchospora</taxon>
    </lineage>
</organism>
<dbReference type="Pfam" id="PF22922">
    <property type="entry name" value="GAF_NLP"/>
    <property type="match status" value="2"/>
</dbReference>
<dbReference type="AlphaFoldDB" id="A0AAD6ENE1"/>
<dbReference type="PROSITE" id="PS51745">
    <property type="entry name" value="PB1"/>
    <property type="match status" value="1"/>
</dbReference>
<dbReference type="Pfam" id="PF00564">
    <property type="entry name" value="PB1"/>
    <property type="match status" value="1"/>
</dbReference>
<dbReference type="CDD" id="cd06407">
    <property type="entry name" value="PB1_NLP"/>
    <property type="match status" value="1"/>
</dbReference>
<feature type="domain" description="RWP-RK" evidence="6">
    <location>
        <begin position="455"/>
        <end position="538"/>
    </location>
</feature>
<keyword evidence="2" id="KW-0238">DNA-binding</keyword>
<feature type="region of interest" description="Disordered" evidence="5">
    <location>
        <begin position="550"/>
        <end position="609"/>
    </location>
</feature>
<gene>
    <name evidence="8" type="ORF">LUZ61_020038</name>
</gene>
<dbReference type="GO" id="GO:0003677">
    <property type="term" value="F:DNA binding"/>
    <property type="evidence" value="ECO:0007669"/>
    <property type="project" value="UniProtKB-KW"/>
</dbReference>
<evidence type="ECO:0000313" key="8">
    <source>
        <dbReference type="EMBL" id="KAJ3690874.1"/>
    </source>
</evidence>
<dbReference type="InterPro" id="IPR000270">
    <property type="entry name" value="PB1_dom"/>
</dbReference>
<reference evidence="8 9" key="1">
    <citation type="journal article" date="2022" name="Cell">
        <title>Repeat-based holocentromeres influence genome architecture and karyotype evolution.</title>
        <authorList>
            <person name="Hofstatter P.G."/>
            <person name="Thangavel G."/>
            <person name="Lux T."/>
            <person name="Neumann P."/>
            <person name="Vondrak T."/>
            <person name="Novak P."/>
            <person name="Zhang M."/>
            <person name="Costa L."/>
            <person name="Castellani M."/>
            <person name="Scott A."/>
            <person name="Toegelov H."/>
            <person name="Fuchs J."/>
            <person name="Mata-Sucre Y."/>
            <person name="Dias Y."/>
            <person name="Vanzela A.L.L."/>
            <person name="Huettel B."/>
            <person name="Almeida C.C.S."/>
            <person name="Simkova H."/>
            <person name="Souza G."/>
            <person name="Pedrosa-Harand A."/>
            <person name="Macas J."/>
            <person name="Mayer K.F.X."/>
            <person name="Houben A."/>
            <person name="Marques A."/>
        </authorList>
    </citation>
    <scope>NUCLEOTIDE SEQUENCE [LARGE SCALE GENOMIC DNA]</scope>
    <source>
        <strain evidence="8">RhyTen1mFocal</strain>
    </source>
</reference>
<feature type="domain" description="PB1" evidence="7">
    <location>
        <begin position="618"/>
        <end position="701"/>
    </location>
</feature>
<dbReference type="SMART" id="SM00666">
    <property type="entry name" value="PB1"/>
    <property type="match status" value="1"/>
</dbReference>
<dbReference type="Pfam" id="PF02042">
    <property type="entry name" value="RWP-RK"/>
    <property type="match status" value="1"/>
</dbReference>
<evidence type="ECO:0000256" key="2">
    <source>
        <dbReference type="ARBA" id="ARBA00023125"/>
    </source>
</evidence>
<proteinExistence type="predicted"/>
<evidence type="ECO:0000256" key="1">
    <source>
        <dbReference type="ARBA" id="ARBA00023015"/>
    </source>
</evidence>
<dbReference type="Gene3D" id="3.10.20.90">
    <property type="entry name" value="Phosphatidylinositol 3-kinase Catalytic Subunit, Chain A, domain 1"/>
    <property type="match status" value="1"/>
</dbReference>
<dbReference type="EMBL" id="JAMRDG010000002">
    <property type="protein sequence ID" value="KAJ3690874.1"/>
    <property type="molecule type" value="Genomic_DNA"/>
</dbReference>
<keyword evidence="1" id="KW-0805">Transcription regulation</keyword>
<keyword evidence="4" id="KW-0539">Nucleus</keyword>
<keyword evidence="3" id="KW-0804">Transcription</keyword>
<evidence type="ECO:0000259" key="6">
    <source>
        <dbReference type="PROSITE" id="PS51519"/>
    </source>
</evidence>
<feature type="compositionally biased region" description="Low complexity" evidence="5">
    <location>
        <begin position="565"/>
        <end position="581"/>
    </location>
</feature>
<dbReference type="InterPro" id="IPR053793">
    <property type="entry name" value="PB1-like"/>
</dbReference>
<accession>A0AAD6ENE1</accession>
<dbReference type="SUPFAM" id="SSF54277">
    <property type="entry name" value="CAD &amp; PB1 domains"/>
    <property type="match status" value="1"/>
</dbReference>
<evidence type="ECO:0000259" key="7">
    <source>
        <dbReference type="PROSITE" id="PS51745"/>
    </source>
</evidence>
<comment type="caution">
    <text evidence="8">The sequence shown here is derived from an EMBL/GenBank/DDBJ whole genome shotgun (WGS) entry which is preliminary data.</text>
</comment>
<evidence type="ECO:0000313" key="9">
    <source>
        <dbReference type="Proteomes" id="UP001210211"/>
    </source>
</evidence>
<dbReference type="GO" id="GO:0003700">
    <property type="term" value="F:DNA-binding transcription factor activity"/>
    <property type="evidence" value="ECO:0007669"/>
    <property type="project" value="InterPro"/>
</dbReference>
<sequence length="710" mass="79267">MEDSPNPAGMSVGLTISASTPDFDLLDQLLSGDNNWLEASTSTPNFTPFSPSFQSNFNNSIKERFKEALNFIKDAPIDSSFLVQLWVPVQRGNQLLLTTGDQPYTLDENSDKLLHYRDVSKSYEFSAEVSSSQSLGLPGRVFIGKLPEWTPDVMFFSTYEYPRVIHAERLDVHGSIALPVFERDNSSCLGVVEVIMTAKKTSFAQELVTICTALQAVDLRTSEVSVVPRLTFNSNSFQSALPEILHVMTTACHTHKLPLAQTWVSCFQQGKRGTRHTDENYHHCISTIDSACYINDLSMQAFHAACSEHHLLKGQGMAGKAFTTNQPCFAPDISSFSKFEYPLSHHARMFNLKGVVAIRLRCTHTGTADFVLEFFLPVGCVDIEEQKVLLNSLSTTVQKACQTLRVVKDSEIEEEHILELSELHDMIEPENVDSSQLMNEDKEEFLNGVDLNFQGEVARTEKKRTKTEKTISLSVLRKYFAGSLKDAAKSLGVCPTTLKRICRQHGITRWPSRKIKKVDHSLKKLQLIIDSVHGADPAIQLTTLYKDLTKAPAPQNNSPKDKKSASSGSNNSSSSGPSSNGITKENASPEKNNGVIQKENIECEQSTRKSSQRNGESWIRLKATCGSENIRLRLDPNWGVKELKDEICSRFNVQNSDSVNLRYLDDDFEWILLTCDADLKECIHVYKSSKAGTIKICIQTERKSSRGNSV</sequence>
<dbReference type="PANTHER" id="PTHR32002:SF79">
    <property type="entry name" value="OS09G0549450 PROTEIN"/>
    <property type="match status" value="1"/>
</dbReference>
<evidence type="ECO:0000256" key="5">
    <source>
        <dbReference type="SAM" id="MobiDB-lite"/>
    </source>
</evidence>
<dbReference type="Proteomes" id="UP001210211">
    <property type="component" value="Unassembled WGS sequence"/>
</dbReference>
<evidence type="ECO:0000256" key="3">
    <source>
        <dbReference type="ARBA" id="ARBA00023163"/>
    </source>
</evidence>
<dbReference type="InterPro" id="IPR045012">
    <property type="entry name" value="NLP"/>
</dbReference>
<dbReference type="PROSITE" id="PS51519">
    <property type="entry name" value="RWP_RK"/>
    <property type="match status" value="1"/>
</dbReference>
<keyword evidence="9" id="KW-1185">Reference proteome</keyword>
<dbReference type="InterPro" id="IPR003035">
    <property type="entry name" value="RWP-RK_dom"/>
</dbReference>
<feature type="compositionally biased region" description="Polar residues" evidence="5">
    <location>
        <begin position="582"/>
        <end position="595"/>
    </location>
</feature>
<dbReference type="PANTHER" id="PTHR32002">
    <property type="entry name" value="PROTEIN NLP8"/>
    <property type="match status" value="1"/>
</dbReference>
<dbReference type="InterPro" id="IPR055081">
    <property type="entry name" value="NLP1-9_GAF"/>
</dbReference>